<dbReference type="Proteomes" id="UP000636709">
    <property type="component" value="Unassembled WGS sequence"/>
</dbReference>
<reference evidence="4" key="1">
    <citation type="submission" date="2020-07" db="EMBL/GenBank/DDBJ databases">
        <title>Genome sequence and genetic diversity analysis of an under-domesticated orphan crop, white fonio (Digitaria exilis).</title>
        <authorList>
            <person name="Bennetzen J.L."/>
            <person name="Chen S."/>
            <person name="Ma X."/>
            <person name="Wang X."/>
            <person name="Yssel A.E.J."/>
            <person name="Chaluvadi S.R."/>
            <person name="Johnson M."/>
            <person name="Gangashetty P."/>
            <person name="Hamidou F."/>
            <person name="Sanogo M.D."/>
            <person name="Zwaenepoel A."/>
            <person name="Wallace J."/>
            <person name="Van De Peer Y."/>
            <person name="Van Deynze A."/>
        </authorList>
    </citation>
    <scope>NUCLEOTIDE SEQUENCE</scope>
    <source>
        <tissue evidence="4">Leaves</tissue>
    </source>
</reference>
<dbReference type="SUPFAM" id="SSF52540">
    <property type="entry name" value="P-loop containing nucleoside triphosphate hydrolases"/>
    <property type="match status" value="1"/>
</dbReference>
<dbReference type="SUPFAM" id="SSF51101">
    <property type="entry name" value="Mannose-binding lectins"/>
    <property type="match status" value="3"/>
</dbReference>
<keyword evidence="1" id="KW-0430">Lectin</keyword>
<keyword evidence="5" id="KW-1185">Reference proteome</keyword>
<dbReference type="CDD" id="cd09612">
    <property type="entry name" value="Jacalin"/>
    <property type="match status" value="2"/>
</dbReference>
<feature type="compositionally biased region" description="Basic and acidic residues" evidence="2">
    <location>
        <begin position="432"/>
        <end position="442"/>
    </location>
</feature>
<evidence type="ECO:0000313" key="4">
    <source>
        <dbReference type="EMBL" id="KAF8666404.1"/>
    </source>
</evidence>
<organism evidence="4 5">
    <name type="scientific">Digitaria exilis</name>
    <dbReference type="NCBI Taxonomy" id="1010633"/>
    <lineage>
        <taxon>Eukaryota</taxon>
        <taxon>Viridiplantae</taxon>
        <taxon>Streptophyta</taxon>
        <taxon>Embryophyta</taxon>
        <taxon>Tracheophyta</taxon>
        <taxon>Spermatophyta</taxon>
        <taxon>Magnoliopsida</taxon>
        <taxon>Liliopsida</taxon>
        <taxon>Poales</taxon>
        <taxon>Poaceae</taxon>
        <taxon>PACMAD clade</taxon>
        <taxon>Panicoideae</taxon>
        <taxon>Panicodae</taxon>
        <taxon>Paniceae</taxon>
        <taxon>Anthephorinae</taxon>
        <taxon>Digitaria</taxon>
    </lineage>
</organism>
<dbReference type="Pfam" id="PF00931">
    <property type="entry name" value="NB-ARC"/>
    <property type="match status" value="1"/>
</dbReference>
<dbReference type="PANTHER" id="PTHR46506">
    <property type="entry name" value="OS05G0143600 PROTEIN"/>
    <property type="match status" value="1"/>
</dbReference>
<comment type="caution">
    <text evidence="4">The sequence shown here is derived from an EMBL/GenBank/DDBJ whole genome shotgun (WGS) entry which is preliminary data.</text>
</comment>
<dbReference type="InterPro" id="IPR033734">
    <property type="entry name" value="Jacalin-like_lectin_dom_plant"/>
</dbReference>
<feature type="region of interest" description="Disordered" evidence="2">
    <location>
        <begin position="432"/>
        <end position="460"/>
    </location>
</feature>
<dbReference type="GO" id="GO:0030246">
    <property type="term" value="F:carbohydrate binding"/>
    <property type="evidence" value="ECO:0007669"/>
    <property type="project" value="UniProtKB-KW"/>
</dbReference>
<sequence length="684" mass="73446">MAGEIEFVLFTFPLEIEFAPTEYVKKFAGSTGNGVVATLVLETNLKTYEIYDKDETITYIPGTNIPIGTSQTTRTVPPFNIPLSEGNVPFSVPVPDNASIVGFYGRAGGSLDAIGTVPVKIGAWGGDSGKTFNVTDPPKRHESVTICAGDIVDSFGYSYVDQAGKKHTVGPCGGTGGRLATIQFAQTEYVKKFSGTIGSRGQWVVASLEIETNLQTYGPYGKETHNHFSIPIPENAGVVGFFGRAEGNLNAIGVYISNSKFIFADATQENSTNHATTSPQPLIITKEAGPIKIGTWGGDGGEDFDVTEAPKRLESVTIRAGYVVDAIGFSYIDQLGKKHTVGPCGGNGGNDTTSQLAPSEYVKNFYGTIGDFEGNWVVASLTIETNIETYGTYGTDQSTHFSIPLPKDASIVGFFGRAGALLDAIGVYPPSEHRSQAAEDMPHAGQDPQRGGGGQRAADHQPGNLQWLSELIDGEHQGRYLLDMIGNGSGGDRNELEHKDYCSDKVLPLPRASSISPFNPAKRMRVAARSAMKRALSICDLGADEIDRVLESLQGVSADLGEFIMLLQGYQQISRPLPTNIFVDGQMFGRHVEKERIINFLLHTDDRSSKKLGVLPIVGAIGVGKTTLVQHACDDDRVRRHFSAIVFFNFSCTYAIATSGCTAAALRSKHVIGDADQLSWKSSC</sequence>
<name>A0A835AM05_9POAL</name>
<dbReference type="Gene3D" id="3.40.50.300">
    <property type="entry name" value="P-loop containing nucleotide triphosphate hydrolases"/>
    <property type="match status" value="1"/>
</dbReference>
<evidence type="ECO:0000259" key="3">
    <source>
        <dbReference type="PROSITE" id="PS51752"/>
    </source>
</evidence>
<dbReference type="InterPro" id="IPR001229">
    <property type="entry name" value="Jacalin-like_lectin_dom"/>
</dbReference>
<evidence type="ECO:0000256" key="2">
    <source>
        <dbReference type="SAM" id="MobiDB-lite"/>
    </source>
</evidence>
<feature type="domain" description="Jacalin-type lectin" evidence="3">
    <location>
        <begin position="290"/>
        <end position="431"/>
    </location>
</feature>
<dbReference type="PROSITE" id="PS51752">
    <property type="entry name" value="JACALIN_LECTIN"/>
    <property type="match status" value="2"/>
</dbReference>
<dbReference type="InterPro" id="IPR027417">
    <property type="entry name" value="P-loop_NTPase"/>
</dbReference>
<feature type="domain" description="Jacalin-type lectin" evidence="3">
    <location>
        <begin position="118"/>
        <end position="258"/>
    </location>
</feature>
<dbReference type="AlphaFoldDB" id="A0A835AM05"/>
<dbReference type="InterPro" id="IPR002182">
    <property type="entry name" value="NB-ARC"/>
</dbReference>
<dbReference type="SMART" id="SM00915">
    <property type="entry name" value="Jacalin"/>
    <property type="match status" value="2"/>
</dbReference>
<dbReference type="Pfam" id="PF01419">
    <property type="entry name" value="Jacalin"/>
    <property type="match status" value="3"/>
</dbReference>
<dbReference type="GO" id="GO:0043531">
    <property type="term" value="F:ADP binding"/>
    <property type="evidence" value="ECO:0007669"/>
    <property type="project" value="InterPro"/>
</dbReference>
<evidence type="ECO:0000256" key="1">
    <source>
        <dbReference type="ARBA" id="ARBA00022734"/>
    </source>
</evidence>
<dbReference type="InterPro" id="IPR036404">
    <property type="entry name" value="Jacalin-like_lectin_dom_sf"/>
</dbReference>
<proteinExistence type="predicted"/>
<protein>
    <recommendedName>
        <fullName evidence="3">Jacalin-type lectin domain-containing protein</fullName>
    </recommendedName>
</protein>
<evidence type="ECO:0000313" key="5">
    <source>
        <dbReference type="Proteomes" id="UP000636709"/>
    </source>
</evidence>
<dbReference type="Gene3D" id="2.100.10.30">
    <property type="entry name" value="Jacalin-like lectin domain"/>
    <property type="match status" value="3"/>
</dbReference>
<dbReference type="EMBL" id="JACEFO010002306">
    <property type="protein sequence ID" value="KAF8666404.1"/>
    <property type="molecule type" value="Genomic_DNA"/>
</dbReference>
<dbReference type="OrthoDB" id="671612at2759"/>
<gene>
    <name evidence="4" type="ORF">HU200_053511</name>
</gene>
<accession>A0A835AM05</accession>